<dbReference type="Proteomes" id="UP000746612">
    <property type="component" value="Unassembled WGS sequence"/>
</dbReference>
<accession>A0A2H3GW99</accession>
<name>A0A2H3GW99_GIBZA</name>
<evidence type="ECO:0000313" key="2">
    <source>
        <dbReference type="EMBL" id="CAG1962346.1"/>
    </source>
</evidence>
<dbReference type="SMR" id="A0A2H3GW99"/>
<protein>
    <recommendedName>
        <fullName evidence="5">Hypersensitive response-inducing protein</fullName>
    </recommendedName>
</protein>
<dbReference type="EMBL" id="CAAKMV010000120">
    <property type="protein sequence ID" value="VIO55634.1"/>
    <property type="molecule type" value="Genomic_DNA"/>
</dbReference>
<feature type="signal peptide" evidence="1">
    <location>
        <begin position="1"/>
        <end position="18"/>
    </location>
</feature>
<feature type="chain" id="PRO_5041166236" description="Hypersensitive response-inducing protein" evidence="1">
    <location>
        <begin position="19"/>
        <end position="145"/>
    </location>
</feature>
<gene>
    <name evidence="3" type="ORF">FUG_LOCUS170525</name>
    <name evidence="2" type="ORF">MDCFG202_LOCUS28</name>
</gene>
<keyword evidence="1" id="KW-0732">Signal</keyword>
<dbReference type="AlphaFoldDB" id="A0A2H3GW99"/>
<proteinExistence type="predicted"/>
<reference evidence="2" key="2">
    <citation type="submission" date="2021-03" db="EMBL/GenBank/DDBJ databases">
        <authorList>
            <person name="Alouane T."/>
            <person name="Langin T."/>
            <person name="Bonhomme L."/>
        </authorList>
    </citation>
    <scope>NUCLEOTIDE SEQUENCE</scope>
    <source>
        <strain evidence="2">MDC_Fg202</strain>
    </source>
</reference>
<reference evidence="3" key="1">
    <citation type="submission" date="2019-04" db="EMBL/GenBank/DDBJ databases">
        <authorList>
            <person name="Melise S."/>
            <person name="Noan J."/>
            <person name="Okalmin O."/>
        </authorList>
    </citation>
    <scope>NUCLEOTIDE SEQUENCE</scope>
    <source>
        <strain evidence="3">FN9</strain>
    </source>
</reference>
<sequence length="145" mass="15088">MKFSAAILAAAAATGATADAVFNVRDFAASCTPHSAMCSYSFNVIQPGTMDTKGYECTAKLPGAGPGELPEVKVGTCLPSSRTFDVVRSDKGLTLTVSVQVSPNSFTKGSHLIPTKDIKTVKGDTPTGDAQAYVGPKDFPLERVD</sequence>
<evidence type="ECO:0000313" key="4">
    <source>
        <dbReference type="Proteomes" id="UP000746612"/>
    </source>
</evidence>
<dbReference type="OrthoDB" id="3679184at2759"/>
<evidence type="ECO:0008006" key="5">
    <source>
        <dbReference type="Google" id="ProtNLM"/>
    </source>
</evidence>
<evidence type="ECO:0000313" key="3">
    <source>
        <dbReference type="EMBL" id="VIO55634.1"/>
    </source>
</evidence>
<organism evidence="2 4">
    <name type="scientific">Gibberella zeae</name>
    <name type="common">Wheat head blight fungus</name>
    <name type="synonym">Fusarium graminearum</name>
    <dbReference type="NCBI Taxonomy" id="5518"/>
    <lineage>
        <taxon>Eukaryota</taxon>
        <taxon>Fungi</taxon>
        <taxon>Dikarya</taxon>
        <taxon>Ascomycota</taxon>
        <taxon>Pezizomycotina</taxon>
        <taxon>Sordariomycetes</taxon>
        <taxon>Hypocreomycetidae</taxon>
        <taxon>Hypocreales</taxon>
        <taxon>Nectriaceae</taxon>
        <taxon>Fusarium</taxon>
    </lineage>
</organism>
<evidence type="ECO:0000256" key="1">
    <source>
        <dbReference type="SAM" id="SignalP"/>
    </source>
</evidence>
<dbReference type="EMBL" id="CAJPIJ010000001">
    <property type="protein sequence ID" value="CAG1962346.1"/>
    <property type="molecule type" value="Genomic_DNA"/>
</dbReference>